<evidence type="ECO:0000313" key="3">
    <source>
        <dbReference type="Proteomes" id="UP000325292"/>
    </source>
</evidence>
<name>A0ABM6RUL9_9FIRM</name>
<evidence type="ECO:0000313" key="2">
    <source>
        <dbReference type="EMBL" id="AUW95083.1"/>
    </source>
</evidence>
<dbReference type="InterPro" id="IPR053135">
    <property type="entry name" value="AKR2_Oxidoreductase"/>
</dbReference>
<proteinExistence type="predicted"/>
<dbReference type="InterPro" id="IPR023210">
    <property type="entry name" value="NADP_OxRdtase_dom"/>
</dbReference>
<dbReference type="SUPFAM" id="SSF51430">
    <property type="entry name" value="NAD(P)-linked oxidoreductase"/>
    <property type="match status" value="1"/>
</dbReference>
<feature type="domain" description="NADP-dependent oxidoreductase" evidence="1">
    <location>
        <begin position="16"/>
        <end position="288"/>
    </location>
</feature>
<reference evidence="2 3" key="1">
    <citation type="journal article" date="2019" name="Sci. Rep.">
        <title>Sulfobacillus thermotolerans: new insights into resistance and metabolic capacities of acidophilic chemolithotrophs.</title>
        <authorList>
            <person name="Panyushkina A.E."/>
            <person name="Babenko V.V."/>
            <person name="Nikitina A.S."/>
            <person name="Selezneva O.V."/>
            <person name="Tsaplina I.A."/>
            <person name="Letarova M.A."/>
            <person name="Kostryukova E.S."/>
            <person name="Letarov A.V."/>
        </authorList>
    </citation>
    <scope>NUCLEOTIDE SEQUENCE [LARGE SCALE GENOMIC DNA]</scope>
    <source>
        <strain evidence="2 3">Kr1</strain>
    </source>
</reference>
<gene>
    <name evidence="2" type="ORF">BXT84_14910</name>
</gene>
<dbReference type="EMBL" id="CP019454">
    <property type="protein sequence ID" value="AUW95083.1"/>
    <property type="molecule type" value="Genomic_DNA"/>
</dbReference>
<dbReference type="Proteomes" id="UP000325292">
    <property type="component" value="Chromosome"/>
</dbReference>
<accession>A0ABM6RUL9</accession>
<dbReference type="Gene3D" id="3.20.20.100">
    <property type="entry name" value="NADP-dependent oxidoreductase domain"/>
    <property type="match status" value="1"/>
</dbReference>
<sequence>MEERLLGKTKQPVSLIGFGALEVGRTWGLGSPQDTERPNEQDATTLLHHVLDCGITLIDTAAAYHASEARIGQALTHRRAEYFLASKCGEHNREPGTYYDFSEEAIRTSIDESLIRLQTSQIDLMQIHFGPDPTRVLREGFTVKAMRDAREKGLVRFLGASCEPDIVPAIISLQDFDAIQLTYNLLDRQAEDAIKRAADNELGVMIRFPLAMGFLTPKRHAISQDSPKAQWAAQYLQIAHNDDALLIALALQFIARMPEVSSILVGTKNPVHLDTAIQALTVPLPSGMLDEAIRLKATV</sequence>
<dbReference type="PANTHER" id="PTHR43312">
    <property type="entry name" value="D-THREO-ALDOSE 1-DEHYDROGENASE"/>
    <property type="match status" value="1"/>
</dbReference>
<dbReference type="Pfam" id="PF00248">
    <property type="entry name" value="Aldo_ket_red"/>
    <property type="match status" value="1"/>
</dbReference>
<dbReference type="InterPro" id="IPR036812">
    <property type="entry name" value="NAD(P)_OxRdtase_dom_sf"/>
</dbReference>
<organism evidence="2 3">
    <name type="scientific">Sulfobacillus thermotolerans</name>
    <dbReference type="NCBI Taxonomy" id="338644"/>
    <lineage>
        <taxon>Bacteria</taxon>
        <taxon>Bacillati</taxon>
        <taxon>Bacillota</taxon>
        <taxon>Clostridia</taxon>
        <taxon>Eubacteriales</taxon>
        <taxon>Clostridiales Family XVII. Incertae Sedis</taxon>
        <taxon>Sulfobacillus</taxon>
    </lineage>
</organism>
<keyword evidence="3" id="KW-1185">Reference proteome</keyword>
<protein>
    <recommendedName>
        <fullName evidence="1">NADP-dependent oxidoreductase domain-containing protein</fullName>
    </recommendedName>
</protein>
<evidence type="ECO:0000259" key="1">
    <source>
        <dbReference type="Pfam" id="PF00248"/>
    </source>
</evidence>
<dbReference type="PANTHER" id="PTHR43312:SF1">
    <property type="entry name" value="NADP-DEPENDENT OXIDOREDUCTASE DOMAIN-CONTAINING PROTEIN"/>
    <property type="match status" value="1"/>
</dbReference>
<dbReference type="CDD" id="cd19095">
    <property type="entry name" value="AKR_PA4992-like"/>
    <property type="match status" value="1"/>
</dbReference>